<sequence length="135" mass="14432">MAGSFSLRIVSPEGDVLNENVEFVIFPGAMGELGVLPNHAPLIAGLDIGVIRYTFNGTVKQAAIAGGFVEVADNLATVLADTAELGEEIDLKRAVEAKERALKRLAARTNEIDVRRAEYALRRAVARISAVGDKK</sequence>
<protein>
    <recommendedName>
        <fullName evidence="9">ATP synthase epsilon chain</fullName>
    </recommendedName>
    <alternativeName>
        <fullName evidence="9">ATP synthase F1 sector epsilon subunit</fullName>
    </alternativeName>
    <alternativeName>
        <fullName evidence="9">F-ATPase epsilon subunit</fullName>
    </alternativeName>
</protein>
<keyword evidence="9" id="KW-0375">Hydrogen ion transport</keyword>
<evidence type="ECO:0000256" key="3">
    <source>
        <dbReference type="ARBA" id="ARBA00022448"/>
    </source>
</evidence>
<dbReference type="RefSeq" id="WP_014187694.1">
    <property type="nucleotide sequence ID" value="NC_016584.1"/>
</dbReference>
<dbReference type="HOGENOM" id="CLU_084338_1_1_9"/>
<dbReference type="KEGG" id="dor:Desor_5518"/>
<dbReference type="OrthoDB" id="9804110at2"/>
<dbReference type="SUPFAM" id="SSF46604">
    <property type="entry name" value="Epsilon subunit of F1F0-ATP synthase C-terminal domain"/>
    <property type="match status" value="1"/>
</dbReference>
<evidence type="ECO:0000259" key="11">
    <source>
        <dbReference type="Pfam" id="PF00401"/>
    </source>
</evidence>
<feature type="domain" description="ATP synthase epsilon subunit C-terminal" evidence="11">
    <location>
        <begin position="87"/>
        <end position="132"/>
    </location>
</feature>
<dbReference type="InterPro" id="IPR036794">
    <property type="entry name" value="ATP_F1_dsu/esu_C_sf"/>
</dbReference>
<keyword evidence="5 9" id="KW-0406">Ion transport</keyword>
<evidence type="ECO:0000313" key="13">
    <source>
        <dbReference type="EMBL" id="AET70892.1"/>
    </source>
</evidence>
<dbReference type="Gene3D" id="1.20.5.440">
    <property type="entry name" value="ATP synthase delta/epsilon subunit, C-terminal domain"/>
    <property type="match status" value="1"/>
</dbReference>
<dbReference type="GO" id="GO:0046933">
    <property type="term" value="F:proton-transporting ATP synthase activity, rotational mechanism"/>
    <property type="evidence" value="ECO:0007669"/>
    <property type="project" value="UniProtKB-UniRule"/>
</dbReference>
<evidence type="ECO:0000256" key="7">
    <source>
        <dbReference type="ARBA" id="ARBA00023196"/>
    </source>
</evidence>
<dbReference type="PANTHER" id="PTHR13822:SF10">
    <property type="entry name" value="ATP SYNTHASE EPSILON CHAIN, CHLOROPLASTIC"/>
    <property type="match status" value="1"/>
</dbReference>
<dbReference type="Gene3D" id="2.60.15.10">
    <property type="entry name" value="F0F1 ATP synthase delta/epsilon subunit, N-terminal"/>
    <property type="match status" value="1"/>
</dbReference>
<evidence type="ECO:0000256" key="6">
    <source>
        <dbReference type="ARBA" id="ARBA00023136"/>
    </source>
</evidence>
<evidence type="ECO:0000256" key="10">
    <source>
        <dbReference type="RuleBase" id="RU003656"/>
    </source>
</evidence>
<keyword evidence="6 9" id="KW-0472">Membrane</keyword>
<dbReference type="PANTHER" id="PTHR13822">
    <property type="entry name" value="ATP SYNTHASE DELTA/EPSILON CHAIN"/>
    <property type="match status" value="1"/>
</dbReference>
<gene>
    <name evidence="9" type="primary">atpC</name>
    <name evidence="13" type="ordered locus">Desor_5518</name>
</gene>
<name>G7WHH1_DESOD</name>
<keyword evidence="8 9" id="KW-0066">ATP synthesis</keyword>
<dbReference type="eggNOG" id="COG0355">
    <property type="taxonomic scope" value="Bacteria"/>
</dbReference>
<keyword evidence="3 9" id="KW-0813">Transport</keyword>
<evidence type="ECO:0000256" key="9">
    <source>
        <dbReference type="HAMAP-Rule" id="MF_00530"/>
    </source>
</evidence>
<evidence type="ECO:0000259" key="12">
    <source>
        <dbReference type="Pfam" id="PF02823"/>
    </source>
</evidence>
<dbReference type="STRING" id="768706.Desor_5518"/>
<dbReference type="EMBL" id="CP003108">
    <property type="protein sequence ID" value="AET70892.1"/>
    <property type="molecule type" value="Genomic_DNA"/>
</dbReference>
<feature type="domain" description="ATP synthase F1 complex delta/epsilon subunit N-terminal" evidence="12">
    <location>
        <begin position="5"/>
        <end position="83"/>
    </location>
</feature>
<dbReference type="NCBIfam" id="NF001846">
    <property type="entry name" value="PRK00571.1-3"/>
    <property type="match status" value="1"/>
</dbReference>
<dbReference type="GO" id="GO:0005524">
    <property type="term" value="F:ATP binding"/>
    <property type="evidence" value="ECO:0007669"/>
    <property type="project" value="UniProtKB-UniRule"/>
</dbReference>
<dbReference type="Proteomes" id="UP000006346">
    <property type="component" value="Chromosome"/>
</dbReference>
<dbReference type="NCBIfam" id="NF009980">
    <property type="entry name" value="PRK13446.1"/>
    <property type="match status" value="1"/>
</dbReference>
<reference evidence="14" key="1">
    <citation type="submission" date="2011-11" db="EMBL/GenBank/DDBJ databases">
        <title>Complete sequence of Desulfosporosinus orientis DSM 765.</title>
        <authorList>
            <person name="Lucas S."/>
            <person name="Han J."/>
            <person name="Lapidus A."/>
            <person name="Cheng J.-F."/>
            <person name="Goodwin L."/>
            <person name="Pitluck S."/>
            <person name="Peters L."/>
            <person name="Ovchinnikova G."/>
            <person name="Teshima H."/>
            <person name="Detter J.C."/>
            <person name="Han C."/>
            <person name="Tapia R."/>
            <person name="Land M."/>
            <person name="Hauser L."/>
            <person name="Kyrpides N."/>
            <person name="Ivanova N."/>
            <person name="Pagani I."/>
            <person name="Pester M."/>
            <person name="Spring S."/>
            <person name="Ollivier B."/>
            <person name="Rattei T."/>
            <person name="Klenk H.-P."/>
            <person name="Wagner M."/>
            <person name="Loy A."/>
            <person name="Woyke T."/>
        </authorList>
    </citation>
    <scope>NUCLEOTIDE SEQUENCE [LARGE SCALE GENOMIC DNA]</scope>
    <source>
        <strain evidence="14">ATCC 19365 / DSM 765 / NCIMB 8382 / VKM B-1628</strain>
    </source>
</reference>
<dbReference type="Pfam" id="PF00401">
    <property type="entry name" value="ATP-synt_DE"/>
    <property type="match status" value="1"/>
</dbReference>
<dbReference type="InterPro" id="IPR020547">
    <property type="entry name" value="ATP_synth_F1_esu_C"/>
</dbReference>
<reference evidence="13 14" key="2">
    <citation type="journal article" date="2012" name="J. Bacteriol.">
        <title>Complete genome sequences of Desulfosporosinus orientis DSM765T, Desulfosporosinus youngiae DSM17734T, Desulfosporosinus meridiei DSM13257T, and Desulfosporosinus acidiphilus DSM22704T.</title>
        <authorList>
            <person name="Pester M."/>
            <person name="Brambilla E."/>
            <person name="Alazard D."/>
            <person name="Rattei T."/>
            <person name="Weinmaier T."/>
            <person name="Han J."/>
            <person name="Lucas S."/>
            <person name="Lapidus A."/>
            <person name="Cheng J.F."/>
            <person name="Goodwin L."/>
            <person name="Pitluck S."/>
            <person name="Peters L."/>
            <person name="Ovchinnikova G."/>
            <person name="Teshima H."/>
            <person name="Detter J.C."/>
            <person name="Han C.S."/>
            <person name="Tapia R."/>
            <person name="Land M.L."/>
            <person name="Hauser L."/>
            <person name="Kyrpides N.C."/>
            <person name="Ivanova N.N."/>
            <person name="Pagani I."/>
            <person name="Huntmann M."/>
            <person name="Wei C.L."/>
            <person name="Davenport K.W."/>
            <person name="Daligault H."/>
            <person name="Chain P.S."/>
            <person name="Chen A."/>
            <person name="Mavromatis K."/>
            <person name="Markowitz V."/>
            <person name="Szeto E."/>
            <person name="Mikhailova N."/>
            <person name="Pati A."/>
            <person name="Wagner M."/>
            <person name="Woyke T."/>
            <person name="Ollivier B."/>
            <person name="Klenk H.P."/>
            <person name="Spring S."/>
            <person name="Loy A."/>
        </authorList>
    </citation>
    <scope>NUCLEOTIDE SEQUENCE [LARGE SCALE GENOMIC DNA]</scope>
    <source>
        <strain evidence="14">ATCC 19365 / DSM 765 / NCIMB 8382 / VKM B-1628</strain>
    </source>
</reference>
<dbReference type="InterPro" id="IPR001469">
    <property type="entry name" value="ATP_synth_F1_dsu/esu"/>
</dbReference>
<proteinExistence type="inferred from homology"/>
<keyword evidence="14" id="KW-1185">Reference proteome</keyword>
<dbReference type="HAMAP" id="MF_00530">
    <property type="entry name" value="ATP_synth_epsil_bac"/>
    <property type="match status" value="1"/>
</dbReference>
<evidence type="ECO:0000256" key="5">
    <source>
        <dbReference type="ARBA" id="ARBA00023065"/>
    </source>
</evidence>
<keyword evidence="4 9" id="KW-1003">Cell membrane</keyword>
<dbReference type="SUPFAM" id="SSF51344">
    <property type="entry name" value="Epsilon subunit of F1F0-ATP synthase N-terminal domain"/>
    <property type="match status" value="1"/>
</dbReference>
<dbReference type="AlphaFoldDB" id="G7WHH1"/>
<keyword evidence="7 9" id="KW-0139">CF(1)</keyword>
<dbReference type="CDD" id="cd12152">
    <property type="entry name" value="F1-ATPase_delta"/>
    <property type="match status" value="1"/>
</dbReference>
<comment type="function">
    <text evidence="9">Produces ATP from ADP in the presence of a proton gradient across the membrane.</text>
</comment>
<comment type="subcellular location">
    <subcellularLocation>
        <location evidence="1 9">Cell membrane</location>
        <topology evidence="1 9">Peripheral membrane protein</topology>
    </subcellularLocation>
</comment>
<dbReference type="InterPro" id="IPR036771">
    <property type="entry name" value="ATPsynth_dsu/esu_N"/>
</dbReference>
<dbReference type="GO" id="GO:0045259">
    <property type="term" value="C:proton-transporting ATP synthase complex"/>
    <property type="evidence" value="ECO:0007669"/>
    <property type="project" value="UniProtKB-KW"/>
</dbReference>
<evidence type="ECO:0000256" key="8">
    <source>
        <dbReference type="ARBA" id="ARBA00023310"/>
    </source>
</evidence>
<comment type="similarity">
    <text evidence="2 9 10">Belongs to the ATPase epsilon chain family.</text>
</comment>
<evidence type="ECO:0000256" key="1">
    <source>
        <dbReference type="ARBA" id="ARBA00004202"/>
    </source>
</evidence>
<dbReference type="GO" id="GO:0005886">
    <property type="term" value="C:plasma membrane"/>
    <property type="evidence" value="ECO:0007669"/>
    <property type="project" value="UniProtKB-SubCell"/>
</dbReference>
<organism evidence="13 14">
    <name type="scientific">Desulfosporosinus orientis (strain ATCC 19365 / DSM 765 / NCIMB 8382 / VKM B-1628 / Singapore I)</name>
    <name type="common">Desulfotomaculum orientis</name>
    <dbReference type="NCBI Taxonomy" id="768706"/>
    <lineage>
        <taxon>Bacteria</taxon>
        <taxon>Bacillati</taxon>
        <taxon>Bacillota</taxon>
        <taxon>Clostridia</taxon>
        <taxon>Eubacteriales</taxon>
        <taxon>Desulfitobacteriaceae</taxon>
        <taxon>Desulfosporosinus</taxon>
    </lineage>
</organism>
<comment type="subunit">
    <text evidence="9 10">F-type ATPases have 2 components, CF(1) - the catalytic core - and CF(0) - the membrane proton channel. CF(1) has five subunits: alpha(3), beta(3), gamma(1), delta(1), epsilon(1). CF(0) has three main subunits: a, b and c.</text>
</comment>
<accession>G7WHH1</accession>
<dbReference type="InterPro" id="IPR020546">
    <property type="entry name" value="ATP_synth_F1_dsu/esu_N"/>
</dbReference>
<dbReference type="PATRIC" id="fig|768706.3.peg.5624"/>
<dbReference type="NCBIfam" id="TIGR01216">
    <property type="entry name" value="ATP_synt_epsi"/>
    <property type="match status" value="1"/>
</dbReference>
<evidence type="ECO:0000256" key="2">
    <source>
        <dbReference type="ARBA" id="ARBA00005712"/>
    </source>
</evidence>
<dbReference type="Pfam" id="PF02823">
    <property type="entry name" value="ATP-synt_DE_N"/>
    <property type="match status" value="1"/>
</dbReference>
<evidence type="ECO:0000256" key="4">
    <source>
        <dbReference type="ARBA" id="ARBA00022475"/>
    </source>
</evidence>
<evidence type="ECO:0000313" key="14">
    <source>
        <dbReference type="Proteomes" id="UP000006346"/>
    </source>
</evidence>